<dbReference type="SUPFAM" id="SSF52283">
    <property type="entry name" value="Formate/glycerate dehydrogenase catalytic domain-like"/>
    <property type="match status" value="1"/>
</dbReference>
<keyword evidence="2 4" id="KW-0560">Oxidoreductase</keyword>
<dbReference type="Pfam" id="PF00389">
    <property type="entry name" value="2-Hacid_dh"/>
    <property type="match status" value="1"/>
</dbReference>
<dbReference type="PANTHER" id="PTHR42789">
    <property type="entry name" value="D-ISOMER SPECIFIC 2-HYDROXYACID DEHYDROGENASE FAMILY PROTEIN (AFU_ORTHOLOGUE AFUA_6G10090)"/>
    <property type="match status" value="1"/>
</dbReference>
<dbReference type="EMBL" id="JABEQF010000006">
    <property type="protein sequence ID" value="MBB2190282.1"/>
    <property type="molecule type" value="Genomic_DNA"/>
</dbReference>
<name>A0A7W4JSY6_9PROT</name>
<dbReference type="FunFam" id="3.40.50.720:FF:000203">
    <property type="entry name" value="D-3-phosphoglycerate dehydrogenase (SerA)"/>
    <property type="match status" value="1"/>
</dbReference>
<dbReference type="Pfam" id="PF02826">
    <property type="entry name" value="2-Hacid_dh_C"/>
    <property type="match status" value="1"/>
</dbReference>
<dbReference type="Gene3D" id="3.40.50.720">
    <property type="entry name" value="NAD(P)-binding Rossmann-like Domain"/>
    <property type="match status" value="2"/>
</dbReference>
<dbReference type="CDD" id="cd12173">
    <property type="entry name" value="PGDH_4"/>
    <property type="match status" value="1"/>
</dbReference>
<evidence type="ECO:0000256" key="2">
    <source>
        <dbReference type="ARBA" id="ARBA00023002"/>
    </source>
</evidence>
<dbReference type="GO" id="GO:0051287">
    <property type="term" value="F:NAD binding"/>
    <property type="evidence" value="ECO:0007669"/>
    <property type="project" value="InterPro"/>
</dbReference>
<dbReference type="RefSeq" id="WP_183119425.1">
    <property type="nucleotide sequence ID" value="NZ_JABEQF010000006.1"/>
</dbReference>
<comment type="caution">
    <text evidence="7">The sequence shown here is derived from an EMBL/GenBank/DDBJ whole genome shotgun (WGS) entry which is preliminary data.</text>
</comment>
<dbReference type="InterPro" id="IPR006140">
    <property type="entry name" value="D-isomer_DH_NAD-bd"/>
</dbReference>
<dbReference type="PANTHER" id="PTHR42789:SF1">
    <property type="entry name" value="D-ISOMER SPECIFIC 2-HYDROXYACID DEHYDROGENASE FAMILY PROTEIN (AFU_ORTHOLOGUE AFUA_6G10090)"/>
    <property type="match status" value="1"/>
</dbReference>
<evidence type="ECO:0000256" key="3">
    <source>
        <dbReference type="ARBA" id="ARBA00023027"/>
    </source>
</evidence>
<keyword evidence="3" id="KW-0520">NAD</keyword>
<organism evidence="7 8">
    <name type="scientific">Gluconacetobacter azotocaptans</name>
    <dbReference type="NCBI Taxonomy" id="142834"/>
    <lineage>
        <taxon>Bacteria</taxon>
        <taxon>Pseudomonadati</taxon>
        <taxon>Pseudomonadota</taxon>
        <taxon>Alphaproteobacteria</taxon>
        <taxon>Acetobacterales</taxon>
        <taxon>Acetobacteraceae</taxon>
        <taxon>Gluconacetobacter</taxon>
    </lineage>
</organism>
<keyword evidence="8" id="KW-1185">Reference proteome</keyword>
<evidence type="ECO:0000259" key="5">
    <source>
        <dbReference type="Pfam" id="PF00389"/>
    </source>
</evidence>
<dbReference type="Proteomes" id="UP000555756">
    <property type="component" value="Unassembled WGS sequence"/>
</dbReference>
<feature type="domain" description="D-isomer specific 2-hydroxyacid dehydrogenase NAD-binding" evidence="6">
    <location>
        <begin position="105"/>
        <end position="283"/>
    </location>
</feature>
<evidence type="ECO:0000256" key="1">
    <source>
        <dbReference type="ARBA" id="ARBA00005854"/>
    </source>
</evidence>
<accession>A0A7W4JSY6</accession>
<evidence type="ECO:0000256" key="4">
    <source>
        <dbReference type="RuleBase" id="RU003719"/>
    </source>
</evidence>
<reference evidence="7 8" key="1">
    <citation type="submission" date="2020-04" db="EMBL/GenBank/DDBJ databases">
        <title>Description of novel Gluconacetobacter.</title>
        <authorList>
            <person name="Sombolestani A."/>
        </authorList>
    </citation>
    <scope>NUCLEOTIDE SEQUENCE [LARGE SCALE GENOMIC DNA]</scope>
    <source>
        <strain evidence="7 8">LMG 21311</strain>
    </source>
</reference>
<dbReference type="SUPFAM" id="SSF51735">
    <property type="entry name" value="NAD(P)-binding Rossmann-fold domains"/>
    <property type="match status" value="1"/>
</dbReference>
<evidence type="ECO:0000313" key="7">
    <source>
        <dbReference type="EMBL" id="MBB2190282.1"/>
    </source>
</evidence>
<protein>
    <submittedName>
        <fullName evidence="7">Hydroxyacid dehydrogenase</fullName>
    </submittedName>
</protein>
<evidence type="ECO:0000313" key="8">
    <source>
        <dbReference type="Proteomes" id="UP000555756"/>
    </source>
</evidence>
<sequence length="319" mass="33582">MTTCFIVQPVHSDGVACLRDAGITVRFASSADMAVVAAEIGDAVAVITRDAGLDARAMAAASGLRVIAGHGVGTNRIDLPQAKRRGIMVVNTPDTNIRSVAEYTIGLMFAVARRITEADRAVRAGNWGFRYQGHMAELHGKSLGLVGFGQIARLVASMARAALDMEVAVWSPNVPDDIIRMAGVRRADTLHGLLAMSDVVSLHRPLRPDTVNTIDDAALRAIRPGAMLINTGRGGLVDIQALNRALRDGRLGGAALDVFAREPPATDDPVLAMPRVVLSPHIAGATEEAMRATAVLCATQIIDCLNGRTPAHPVTASPT</sequence>
<comment type="similarity">
    <text evidence="1 4">Belongs to the D-isomer specific 2-hydroxyacid dehydrogenase family.</text>
</comment>
<evidence type="ECO:0000259" key="6">
    <source>
        <dbReference type="Pfam" id="PF02826"/>
    </source>
</evidence>
<dbReference type="AlphaFoldDB" id="A0A7W4JSY6"/>
<feature type="domain" description="D-isomer specific 2-hydroxyacid dehydrogenase catalytic" evidence="5">
    <location>
        <begin position="5"/>
        <end position="314"/>
    </location>
</feature>
<proteinExistence type="inferred from homology"/>
<gene>
    <name evidence="7" type="ORF">HLH34_09940</name>
</gene>
<dbReference type="InterPro" id="IPR050857">
    <property type="entry name" value="D-2-hydroxyacid_DH"/>
</dbReference>
<dbReference type="InterPro" id="IPR006139">
    <property type="entry name" value="D-isomer_2_OHA_DH_cat_dom"/>
</dbReference>
<dbReference type="GO" id="GO:0016616">
    <property type="term" value="F:oxidoreductase activity, acting on the CH-OH group of donors, NAD or NADP as acceptor"/>
    <property type="evidence" value="ECO:0007669"/>
    <property type="project" value="InterPro"/>
</dbReference>
<dbReference type="InterPro" id="IPR036291">
    <property type="entry name" value="NAD(P)-bd_dom_sf"/>
</dbReference>